<dbReference type="Proteomes" id="UP000057820">
    <property type="component" value="Chromosome 1"/>
</dbReference>
<dbReference type="AlphaFoldDB" id="A0A0H5P6F2"/>
<dbReference type="GO" id="GO:0050660">
    <property type="term" value="F:flavin adenine dinucleotide binding"/>
    <property type="evidence" value="ECO:0007669"/>
    <property type="project" value="InterPro"/>
</dbReference>
<reference evidence="10" key="1">
    <citation type="submission" date="2015-03" db="EMBL/GenBank/DDBJ databases">
        <authorList>
            <consortium name="Pathogen Informatics"/>
        </authorList>
    </citation>
    <scope>NUCLEOTIDE SEQUENCE [LARGE SCALE GENOMIC DNA]</scope>
    <source>
        <strain evidence="10">NCTC11134</strain>
    </source>
</reference>
<comment type="cofactor">
    <cofactor evidence="1 5">
        <name>FAD</name>
        <dbReference type="ChEBI" id="CHEBI:57692"/>
    </cofactor>
</comment>
<evidence type="ECO:0000256" key="3">
    <source>
        <dbReference type="ARBA" id="ARBA00022630"/>
    </source>
</evidence>
<protein>
    <submittedName>
        <fullName evidence="9">Acyl-CoA dehydrogenase fadE12</fullName>
        <ecNumber evidence="9">1.3.99.-</ecNumber>
    </submittedName>
</protein>
<dbReference type="Pfam" id="PF02770">
    <property type="entry name" value="Acyl-CoA_dh_M"/>
    <property type="match status" value="1"/>
</dbReference>
<dbReference type="InterPro" id="IPR006091">
    <property type="entry name" value="Acyl-CoA_Oxase/DH_mid-dom"/>
</dbReference>
<dbReference type="CDD" id="cd00567">
    <property type="entry name" value="ACAD"/>
    <property type="match status" value="1"/>
</dbReference>
<feature type="domain" description="Acyl-CoA dehydrogenase/oxidase C-terminal" evidence="6">
    <location>
        <begin position="242"/>
        <end position="382"/>
    </location>
</feature>
<dbReference type="EC" id="1.3.99.-" evidence="9"/>
<dbReference type="Gene3D" id="2.40.110.10">
    <property type="entry name" value="Butyryl-CoA Dehydrogenase, subunit A, domain 2"/>
    <property type="match status" value="1"/>
</dbReference>
<comment type="similarity">
    <text evidence="2 5">Belongs to the acyl-CoA dehydrogenase family.</text>
</comment>
<dbReference type="InterPro" id="IPR036250">
    <property type="entry name" value="AcylCo_DH-like_C"/>
</dbReference>
<dbReference type="PANTHER" id="PTHR43884">
    <property type="entry name" value="ACYL-COA DEHYDROGENASE"/>
    <property type="match status" value="1"/>
</dbReference>
<evidence type="ECO:0000313" key="9">
    <source>
        <dbReference type="EMBL" id="CRY78091.1"/>
    </source>
</evidence>
<dbReference type="InterPro" id="IPR009100">
    <property type="entry name" value="AcylCoA_DH/oxidase_NM_dom_sf"/>
</dbReference>
<dbReference type="PANTHER" id="PTHR43884:SF12">
    <property type="entry name" value="ISOVALERYL-COA DEHYDROGENASE, MITOCHONDRIAL-RELATED"/>
    <property type="match status" value="1"/>
</dbReference>
<evidence type="ECO:0000256" key="4">
    <source>
        <dbReference type="ARBA" id="ARBA00022827"/>
    </source>
</evidence>
<keyword evidence="4 5" id="KW-0274">FAD</keyword>
<evidence type="ECO:0000259" key="8">
    <source>
        <dbReference type="Pfam" id="PF02771"/>
    </source>
</evidence>
<dbReference type="Pfam" id="PF00441">
    <property type="entry name" value="Acyl-CoA_dh_1"/>
    <property type="match status" value="1"/>
</dbReference>
<dbReference type="InterPro" id="IPR013786">
    <property type="entry name" value="AcylCoA_DH/ox_N"/>
</dbReference>
<dbReference type="EMBL" id="LN868938">
    <property type="protein sequence ID" value="CRY78091.1"/>
    <property type="molecule type" value="Genomic_DNA"/>
</dbReference>
<accession>A0A0H5P6F2</accession>
<evidence type="ECO:0000256" key="2">
    <source>
        <dbReference type="ARBA" id="ARBA00009347"/>
    </source>
</evidence>
<proteinExistence type="inferred from homology"/>
<dbReference type="Pfam" id="PF02771">
    <property type="entry name" value="Acyl-CoA_dh_N"/>
    <property type="match status" value="1"/>
</dbReference>
<name>A0A0H5P6F2_NOCFR</name>
<evidence type="ECO:0000313" key="10">
    <source>
        <dbReference type="Proteomes" id="UP000057820"/>
    </source>
</evidence>
<dbReference type="InterPro" id="IPR037069">
    <property type="entry name" value="AcylCoA_DH/ox_N_sf"/>
</dbReference>
<sequence>MTHAEMTAPPFEPTAEHRTLREQARQVAAEFAPRAVAVRRHTLEHGEMHPELWRAFRANGLAGAALSPEVGGRGAGVLGAALVLEAFAEHGIVLWMPALTTAIACAMERLGPAPARDVWLPRIAAGTAQLAMAATEPESGHNLFRVRTEIRADSDGFVVSGRKRVSSGVDLAERVLVFGRATEGFTTVLVDPRAPGVTVTEVPMGFREGVRQFELDFHEVAVPAADVVGRAGAGLLTLWPFTHVERVLTAAICTGSARHSIERAVRHAKTRTVVGSAPIGANQALAHPLARLHARTAAVQLLVHRCAARIDADHPDSAAEAAAAKLLAADLAFDAADHTTQVLGAEAWDERSGWIDLYLDARLARSGPVSNEFALNHLAEHVLGLPLHR</sequence>
<dbReference type="GO" id="GO:0003995">
    <property type="term" value="F:acyl-CoA dehydrogenase activity"/>
    <property type="evidence" value="ECO:0007669"/>
    <property type="project" value="TreeGrafter"/>
</dbReference>
<dbReference type="Gene3D" id="1.20.140.10">
    <property type="entry name" value="Butyryl-CoA Dehydrogenase, subunit A, domain 3"/>
    <property type="match status" value="1"/>
</dbReference>
<dbReference type="SUPFAM" id="SSF56645">
    <property type="entry name" value="Acyl-CoA dehydrogenase NM domain-like"/>
    <property type="match status" value="1"/>
</dbReference>
<evidence type="ECO:0000256" key="5">
    <source>
        <dbReference type="RuleBase" id="RU362125"/>
    </source>
</evidence>
<gene>
    <name evidence="9" type="ORF">ERS450000_02745</name>
</gene>
<organism evidence="9 10">
    <name type="scientific">Nocardia farcinica</name>
    <dbReference type="NCBI Taxonomy" id="37329"/>
    <lineage>
        <taxon>Bacteria</taxon>
        <taxon>Bacillati</taxon>
        <taxon>Actinomycetota</taxon>
        <taxon>Actinomycetes</taxon>
        <taxon>Mycobacteriales</taxon>
        <taxon>Nocardiaceae</taxon>
        <taxon>Nocardia</taxon>
    </lineage>
</organism>
<keyword evidence="3 5" id="KW-0285">Flavoprotein</keyword>
<keyword evidence="5 9" id="KW-0560">Oxidoreductase</keyword>
<feature type="domain" description="Acyl-CoA oxidase/dehydrogenase middle" evidence="7">
    <location>
        <begin position="131"/>
        <end position="207"/>
    </location>
</feature>
<dbReference type="SUPFAM" id="SSF47203">
    <property type="entry name" value="Acyl-CoA dehydrogenase C-terminal domain-like"/>
    <property type="match status" value="1"/>
</dbReference>
<dbReference type="RefSeq" id="WP_060592818.1">
    <property type="nucleotide sequence ID" value="NZ_CP031418.1"/>
</dbReference>
<feature type="domain" description="Acyl-CoA dehydrogenase/oxidase N-terminal" evidence="8">
    <location>
        <begin position="14"/>
        <end position="126"/>
    </location>
</feature>
<evidence type="ECO:0000259" key="6">
    <source>
        <dbReference type="Pfam" id="PF00441"/>
    </source>
</evidence>
<dbReference type="Gene3D" id="1.10.540.10">
    <property type="entry name" value="Acyl-CoA dehydrogenase/oxidase, N-terminal domain"/>
    <property type="match status" value="1"/>
</dbReference>
<dbReference type="KEGG" id="nfr:ERS450000_02745"/>
<dbReference type="InterPro" id="IPR009075">
    <property type="entry name" value="AcylCo_DH/oxidase_C"/>
</dbReference>
<dbReference type="InterPro" id="IPR046373">
    <property type="entry name" value="Acyl-CoA_Oxase/DH_mid-dom_sf"/>
</dbReference>
<evidence type="ECO:0000259" key="7">
    <source>
        <dbReference type="Pfam" id="PF02770"/>
    </source>
</evidence>
<evidence type="ECO:0000256" key="1">
    <source>
        <dbReference type="ARBA" id="ARBA00001974"/>
    </source>
</evidence>